<dbReference type="Gene3D" id="3.40.309.10">
    <property type="entry name" value="Aldehyde Dehydrogenase, Chain A, domain 2"/>
    <property type="match status" value="1"/>
</dbReference>
<feature type="domain" description="Aldehyde dehydrogenase" evidence="5">
    <location>
        <begin position="78"/>
        <end position="283"/>
    </location>
</feature>
<dbReference type="InterPro" id="IPR012394">
    <property type="entry name" value="Aldehyde_DH_NAD(P)"/>
</dbReference>
<dbReference type="PANTHER" id="PTHR43570">
    <property type="entry name" value="ALDEHYDE DEHYDROGENASE"/>
    <property type="match status" value="1"/>
</dbReference>
<proteinExistence type="inferred from homology"/>
<sequence>MEKVQRRARAWLLGKTRPMEYRVAQLEALGHFLDEKNILDALASDMRKPPFELCCSGPVLKRAFLMLWAFSQVTQLDSAFIHKDLYGVVLILTPWNCPVHIVLMPLIGATAAGNCVIVKPSETTKNTERLVAEALPCYLDNDCFAVVTAGVEETTKLLENKFDYIFFTGTPSVGRIIMTAAAKHLTPVTLELGGKNPCYVSDNCEVQNVARRVAWGRFFNAGQTCMAPDYILCSVEMQEKLMPALREAITEFYGSSPQESPDFARIVGDKQFRRIRTLLSSGRVAIGGQTDEQECYIGEDIRA</sequence>
<dbReference type="SUPFAM" id="SSF53720">
    <property type="entry name" value="ALDH-like"/>
    <property type="match status" value="1"/>
</dbReference>
<dbReference type="PROSITE" id="PS00687">
    <property type="entry name" value="ALDEHYDE_DEHYDR_GLU"/>
    <property type="match status" value="1"/>
</dbReference>
<keyword evidence="2 4" id="KW-0560">Oxidoreductase</keyword>
<organism evidence="6 7">
    <name type="scientific">Apteryx owenii</name>
    <name type="common">Little spotted kiwi</name>
    <dbReference type="NCBI Taxonomy" id="8824"/>
    <lineage>
        <taxon>Eukaryota</taxon>
        <taxon>Metazoa</taxon>
        <taxon>Chordata</taxon>
        <taxon>Craniata</taxon>
        <taxon>Vertebrata</taxon>
        <taxon>Euteleostomi</taxon>
        <taxon>Archelosauria</taxon>
        <taxon>Archosauria</taxon>
        <taxon>Dinosauria</taxon>
        <taxon>Saurischia</taxon>
        <taxon>Theropoda</taxon>
        <taxon>Coelurosauria</taxon>
        <taxon>Aves</taxon>
        <taxon>Palaeognathae</taxon>
        <taxon>Apterygiformes</taxon>
        <taxon>Apterygidae</taxon>
        <taxon>Apteryx</taxon>
    </lineage>
</organism>
<evidence type="ECO:0000313" key="7">
    <source>
        <dbReference type="Proteomes" id="UP000694424"/>
    </source>
</evidence>
<name>A0A8B9PFZ3_APTOW</name>
<dbReference type="Proteomes" id="UP000694424">
    <property type="component" value="Unplaced"/>
</dbReference>
<dbReference type="InterPro" id="IPR016160">
    <property type="entry name" value="Ald_DH_CS_CYS"/>
</dbReference>
<dbReference type="AlphaFoldDB" id="A0A8B9PFZ3"/>
<dbReference type="GO" id="GO:0004028">
    <property type="term" value="F:3-chloroallyl aldehyde dehydrogenase activity"/>
    <property type="evidence" value="ECO:0007669"/>
    <property type="project" value="TreeGrafter"/>
</dbReference>
<evidence type="ECO:0000256" key="3">
    <source>
        <dbReference type="PROSITE-ProRule" id="PRU10007"/>
    </source>
</evidence>
<dbReference type="InterPro" id="IPR016162">
    <property type="entry name" value="Ald_DH_N"/>
</dbReference>
<comment type="similarity">
    <text evidence="1 4">Belongs to the aldehyde dehydrogenase family.</text>
</comment>
<reference evidence="6" key="1">
    <citation type="submission" date="2025-08" db="UniProtKB">
        <authorList>
            <consortium name="Ensembl"/>
        </authorList>
    </citation>
    <scope>IDENTIFICATION</scope>
</reference>
<dbReference type="Gene3D" id="3.40.605.10">
    <property type="entry name" value="Aldehyde Dehydrogenase, Chain A, domain 1"/>
    <property type="match status" value="1"/>
</dbReference>
<dbReference type="InterPro" id="IPR015590">
    <property type="entry name" value="Aldehyde_DH_dom"/>
</dbReference>
<dbReference type="PROSITE" id="PS00070">
    <property type="entry name" value="ALDEHYDE_DEHYDR_CYS"/>
    <property type="match status" value="1"/>
</dbReference>
<dbReference type="GO" id="GO:0006081">
    <property type="term" value="P:aldehyde metabolic process"/>
    <property type="evidence" value="ECO:0007669"/>
    <property type="project" value="InterPro"/>
</dbReference>
<keyword evidence="7" id="KW-1185">Reference proteome</keyword>
<evidence type="ECO:0000256" key="1">
    <source>
        <dbReference type="ARBA" id="ARBA00009986"/>
    </source>
</evidence>
<dbReference type="InterPro" id="IPR029510">
    <property type="entry name" value="Ald_DH_CS_GLU"/>
</dbReference>
<reference evidence="6" key="2">
    <citation type="submission" date="2025-09" db="UniProtKB">
        <authorList>
            <consortium name="Ensembl"/>
        </authorList>
    </citation>
    <scope>IDENTIFICATION</scope>
</reference>
<evidence type="ECO:0000313" key="6">
    <source>
        <dbReference type="Ensembl" id="ENSAOWP00000011505.1"/>
    </source>
</evidence>
<dbReference type="GO" id="GO:0004029">
    <property type="term" value="F:aldehyde dehydrogenase (NAD+) activity"/>
    <property type="evidence" value="ECO:0007669"/>
    <property type="project" value="TreeGrafter"/>
</dbReference>
<protein>
    <recommendedName>
        <fullName evidence="5">Aldehyde dehydrogenase domain-containing protein</fullName>
    </recommendedName>
</protein>
<dbReference type="PANTHER" id="PTHR43570:SF2">
    <property type="entry name" value="ALDEHYDE DEHYDROGENASE FAMILY 3 MEMBER B1"/>
    <property type="match status" value="1"/>
</dbReference>
<evidence type="ECO:0000256" key="2">
    <source>
        <dbReference type="ARBA" id="ARBA00023002"/>
    </source>
</evidence>
<feature type="active site" evidence="3">
    <location>
        <position position="191"/>
    </location>
</feature>
<evidence type="ECO:0000256" key="4">
    <source>
        <dbReference type="RuleBase" id="RU003345"/>
    </source>
</evidence>
<accession>A0A8B9PFZ3</accession>
<dbReference type="InterPro" id="IPR016161">
    <property type="entry name" value="Ald_DH/histidinol_DH"/>
</dbReference>
<dbReference type="GO" id="GO:0005737">
    <property type="term" value="C:cytoplasm"/>
    <property type="evidence" value="ECO:0007669"/>
    <property type="project" value="TreeGrafter"/>
</dbReference>
<evidence type="ECO:0000259" key="5">
    <source>
        <dbReference type="Pfam" id="PF00171"/>
    </source>
</evidence>
<dbReference type="Pfam" id="PF00171">
    <property type="entry name" value="Aldedh"/>
    <property type="match status" value="1"/>
</dbReference>
<dbReference type="InterPro" id="IPR016163">
    <property type="entry name" value="Ald_DH_C"/>
</dbReference>
<dbReference type="Ensembl" id="ENSAOWT00000013097.1">
    <property type="protein sequence ID" value="ENSAOWP00000011505.1"/>
    <property type="gene ID" value="ENSAOWG00000007914.1"/>
</dbReference>